<dbReference type="InterPro" id="IPR058240">
    <property type="entry name" value="rSAM_sf"/>
</dbReference>
<evidence type="ECO:0000256" key="4">
    <source>
        <dbReference type="ARBA" id="ARBA00023014"/>
    </source>
</evidence>
<proteinExistence type="predicted"/>
<protein>
    <recommendedName>
        <fullName evidence="5">Radical SAM core domain-containing protein</fullName>
    </recommendedName>
</protein>
<dbReference type="GO" id="GO:0046872">
    <property type="term" value="F:metal ion binding"/>
    <property type="evidence" value="ECO:0007669"/>
    <property type="project" value="UniProtKB-KW"/>
</dbReference>
<evidence type="ECO:0000256" key="1">
    <source>
        <dbReference type="ARBA" id="ARBA00022691"/>
    </source>
</evidence>
<gene>
    <name evidence="6" type="ORF">MNBD_GAMMA01-1316</name>
</gene>
<evidence type="ECO:0000256" key="3">
    <source>
        <dbReference type="ARBA" id="ARBA00023004"/>
    </source>
</evidence>
<name>A0A3B0W2W0_9ZZZZ</name>
<dbReference type="PROSITE" id="PS51918">
    <property type="entry name" value="RADICAL_SAM"/>
    <property type="match status" value="1"/>
</dbReference>
<sequence length="339" mass="38188">MEKEQQRLGLPVTKNIEVPTGNIVCCKGSKGDLEFVSVGDYGKETNLKADFLGLKKEPQPFTHCAMMPLAEKWVVTISTQYGCAMGCSFCDVPKVGNGKNATFNDMTGQILTGLLLHPEVTESKRLNVHFARMGEPTFNPDVLECAKWLKEHIDPEYRVHPVVSTIMPARNIWLRTFIHGWLRIKNRMYKGNAGLQISVNSTNEAQRSEMFRGNALRLAEIARVMDGVFPVGRKITLNFAIADYEIDPRILLDYFSPEHYLIKLTPMHKTKTAEMNGIKTDSGEEYTSYHPYSVYEKELKAAGYDVIVFLASEYEDLGRITCGNAILSGTMPEVEHRVI</sequence>
<keyword evidence="2" id="KW-0479">Metal-binding</keyword>
<evidence type="ECO:0000259" key="5">
    <source>
        <dbReference type="PROSITE" id="PS51918"/>
    </source>
</evidence>
<keyword evidence="4" id="KW-0411">Iron-sulfur</keyword>
<dbReference type="GO" id="GO:0003824">
    <property type="term" value="F:catalytic activity"/>
    <property type="evidence" value="ECO:0007669"/>
    <property type="project" value="InterPro"/>
</dbReference>
<keyword evidence="3" id="KW-0408">Iron</keyword>
<dbReference type="EMBL" id="UOEW01000214">
    <property type="protein sequence ID" value="VAW38926.1"/>
    <property type="molecule type" value="Genomic_DNA"/>
</dbReference>
<dbReference type="SUPFAM" id="SSF102114">
    <property type="entry name" value="Radical SAM enzymes"/>
    <property type="match status" value="1"/>
</dbReference>
<keyword evidence="1" id="KW-0949">S-adenosyl-L-methionine</keyword>
<dbReference type="GO" id="GO:0051536">
    <property type="term" value="F:iron-sulfur cluster binding"/>
    <property type="evidence" value="ECO:0007669"/>
    <property type="project" value="UniProtKB-KW"/>
</dbReference>
<evidence type="ECO:0000313" key="6">
    <source>
        <dbReference type="EMBL" id="VAW38926.1"/>
    </source>
</evidence>
<feature type="domain" description="Radical SAM core" evidence="5">
    <location>
        <begin position="69"/>
        <end position="305"/>
    </location>
</feature>
<organism evidence="6">
    <name type="scientific">hydrothermal vent metagenome</name>
    <dbReference type="NCBI Taxonomy" id="652676"/>
    <lineage>
        <taxon>unclassified sequences</taxon>
        <taxon>metagenomes</taxon>
        <taxon>ecological metagenomes</taxon>
    </lineage>
</organism>
<dbReference type="InterPro" id="IPR013785">
    <property type="entry name" value="Aldolase_TIM"/>
</dbReference>
<accession>A0A3B0W2W0</accession>
<dbReference type="Gene3D" id="3.20.20.70">
    <property type="entry name" value="Aldolase class I"/>
    <property type="match status" value="1"/>
</dbReference>
<dbReference type="SFLD" id="SFLDS00029">
    <property type="entry name" value="Radical_SAM"/>
    <property type="match status" value="1"/>
</dbReference>
<dbReference type="InterPro" id="IPR007197">
    <property type="entry name" value="rSAM"/>
</dbReference>
<evidence type="ECO:0000256" key="2">
    <source>
        <dbReference type="ARBA" id="ARBA00022723"/>
    </source>
</evidence>
<dbReference type="AlphaFoldDB" id="A0A3B0W2W0"/>
<reference evidence="6" key="1">
    <citation type="submission" date="2018-06" db="EMBL/GenBank/DDBJ databases">
        <authorList>
            <person name="Zhirakovskaya E."/>
        </authorList>
    </citation>
    <scope>NUCLEOTIDE SEQUENCE</scope>
</reference>